<name>A0ABY2WMB6_9FLAO</name>
<feature type="transmembrane region" description="Helical" evidence="9">
    <location>
        <begin position="46"/>
        <end position="64"/>
    </location>
</feature>
<keyword evidence="2" id="KW-0813">Transport</keyword>
<sequence length="152" mass="16809">MGLRNKIDLIVGKALIVIMAIMVINVLWQVFSRYILGSPSSFTDELARYLMIWLGVLGAAYVSGKNGHVAIDLIPSKLSGQGQKRLKRIVGTMIILFSLAAFVIGGSRLVYITFVLEQYSPALQLPLAVVYLILPISGILIIYYKLLDLKKL</sequence>
<feature type="transmembrane region" description="Helical" evidence="9">
    <location>
        <begin position="123"/>
        <end position="144"/>
    </location>
</feature>
<accession>A0ABY2WMB6</accession>
<evidence type="ECO:0000256" key="7">
    <source>
        <dbReference type="ARBA" id="ARBA00023136"/>
    </source>
</evidence>
<dbReference type="PANTHER" id="PTHR35011">
    <property type="entry name" value="2,3-DIKETO-L-GULONATE TRAP TRANSPORTER SMALL PERMEASE PROTEIN YIAM"/>
    <property type="match status" value="1"/>
</dbReference>
<evidence type="ECO:0000256" key="8">
    <source>
        <dbReference type="ARBA" id="ARBA00038436"/>
    </source>
</evidence>
<reference evidence="11 12" key="1">
    <citation type="submission" date="2019-05" db="EMBL/GenBank/DDBJ databases">
        <title>Flagellimonas sp. AsT0115, sp. nov., isolated from a marine red algae, Asparagopsis taxiformis.</title>
        <authorList>
            <person name="Kim J."/>
            <person name="Jeong S.E."/>
            <person name="Jeon C.O."/>
        </authorList>
    </citation>
    <scope>NUCLEOTIDE SEQUENCE [LARGE SCALE GENOMIC DNA]</scope>
    <source>
        <strain evidence="11 12">AsT0115</strain>
    </source>
</reference>
<protein>
    <submittedName>
        <fullName evidence="11">TRAP transporter small permease</fullName>
    </submittedName>
</protein>
<feature type="transmembrane region" description="Helical" evidence="9">
    <location>
        <begin position="12"/>
        <end position="31"/>
    </location>
</feature>
<dbReference type="Pfam" id="PF04290">
    <property type="entry name" value="DctQ"/>
    <property type="match status" value="1"/>
</dbReference>
<keyword evidence="12" id="KW-1185">Reference proteome</keyword>
<keyword evidence="7 9" id="KW-0472">Membrane</keyword>
<comment type="subcellular location">
    <subcellularLocation>
        <location evidence="1">Cell inner membrane</location>
        <topology evidence="1">Multi-pass membrane protein</topology>
    </subcellularLocation>
</comment>
<evidence type="ECO:0000256" key="6">
    <source>
        <dbReference type="ARBA" id="ARBA00022989"/>
    </source>
</evidence>
<keyword evidence="6 9" id="KW-1133">Transmembrane helix</keyword>
<feature type="domain" description="Tripartite ATP-independent periplasmic transporters DctQ component" evidence="10">
    <location>
        <begin position="22"/>
        <end position="147"/>
    </location>
</feature>
<proteinExistence type="inferred from homology"/>
<evidence type="ECO:0000313" key="11">
    <source>
        <dbReference type="EMBL" id="TMU56148.1"/>
    </source>
</evidence>
<keyword evidence="5 9" id="KW-0812">Transmembrane</keyword>
<dbReference type="RefSeq" id="WP_138832294.1">
    <property type="nucleotide sequence ID" value="NZ_VCNI01000001.1"/>
</dbReference>
<evidence type="ECO:0000256" key="1">
    <source>
        <dbReference type="ARBA" id="ARBA00004429"/>
    </source>
</evidence>
<comment type="caution">
    <text evidence="11">The sequence shown here is derived from an EMBL/GenBank/DDBJ whole genome shotgun (WGS) entry which is preliminary data.</text>
</comment>
<evidence type="ECO:0000259" key="10">
    <source>
        <dbReference type="Pfam" id="PF04290"/>
    </source>
</evidence>
<evidence type="ECO:0000313" key="12">
    <source>
        <dbReference type="Proteomes" id="UP000751614"/>
    </source>
</evidence>
<keyword evidence="4" id="KW-0997">Cell inner membrane</keyword>
<dbReference type="EMBL" id="VCNI01000001">
    <property type="protein sequence ID" value="TMU56148.1"/>
    <property type="molecule type" value="Genomic_DNA"/>
</dbReference>
<evidence type="ECO:0000256" key="3">
    <source>
        <dbReference type="ARBA" id="ARBA00022475"/>
    </source>
</evidence>
<dbReference type="InterPro" id="IPR055348">
    <property type="entry name" value="DctQ"/>
</dbReference>
<evidence type="ECO:0000256" key="9">
    <source>
        <dbReference type="SAM" id="Phobius"/>
    </source>
</evidence>
<feature type="transmembrane region" description="Helical" evidence="9">
    <location>
        <begin position="89"/>
        <end position="111"/>
    </location>
</feature>
<dbReference type="InterPro" id="IPR007387">
    <property type="entry name" value="TRAP_DctQ"/>
</dbReference>
<evidence type="ECO:0000256" key="5">
    <source>
        <dbReference type="ARBA" id="ARBA00022692"/>
    </source>
</evidence>
<dbReference type="Proteomes" id="UP000751614">
    <property type="component" value="Unassembled WGS sequence"/>
</dbReference>
<keyword evidence="3" id="KW-1003">Cell membrane</keyword>
<comment type="similarity">
    <text evidence="8">Belongs to the TRAP transporter small permease family.</text>
</comment>
<dbReference type="PANTHER" id="PTHR35011:SF2">
    <property type="entry name" value="2,3-DIKETO-L-GULONATE TRAP TRANSPORTER SMALL PERMEASE PROTEIN YIAM"/>
    <property type="match status" value="1"/>
</dbReference>
<gene>
    <name evidence="11" type="ORF">FGG15_01005</name>
</gene>
<evidence type="ECO:0000256" key="2">
    <source>
        <dbReference type="ARBA" id="ARBA00022448"/>
    </source>
</evidence>
<organism evidence="11 12">
    <name type="scientific">Flagellimonas algicola</name>
    <dbReference type="NCBI Taxonomy" id="2583815"/>
    <lineage>
        <taxon>Bacteria</taxon>
        <taxon>Pseudomonadati</taxon>
        <taxon>Bacteroidota</taxon>
        <taxon>Flavobacteriia</taxon>
        <taxon>Flavobacteriales</taxon>
        <taxon>Flavobacteriaceae</taxon>
        <taxon>Flagellimonas</taxon>
    </lineage>
</organism>
<evidence type="ECO:0000256" key="4">
    <source>
        <dbReference type="ARBA" id="ARBA00022519"/>
    </source>
</evidence>